<keyword evidence="1" id="KW-1133">Transmembrane helix</keyword>
<keyword evidence="3" id="KW-1185">Reference proteome</keyword>
<feature type="transmembrane region" description="Helical" evidence="1">
    <location>
        <begin position="98"/>
        <end position="118"/>
    </location>
</feature>
<feature type="transmembrane region" description="Helical" evidence="1">
    <location>
        <begin position="42"/>
        <end position="60"/>
    </location>
</feature>
<dbReference type="RefSeq" id="WP_011317465.1">
    <property type="nucleotide sequence ID" value="NZ_JACKZP010000060.1"/>
</dbReference>
<protein>
    <submittedName>
        <fullName evidence="2">MFS transporter</fullName>
    </submittedName>
</protein>
<dbReference type="Proteomes" id="UP000570851">
    <property type="component" value="Unassembled WGS sequence"/>
</dbReference>
<feature type="transmembrane region" description="Helical" evidence="1">
    <location>
        <begin position="130"/>
        <end position="156"/>
    </location>
</feature>
<evidence type="ECO:0000256" key="1">
    <source>
        <dbReference type="SAM" id="Phobius"/>
    </source>
</evidence>
<comment type="caution">
    <text evidence="2">The sequence shown here is derived from an EMBL/GenBank/DDBJ whole genome shotgun (WGS) entry which is preliminary data.</text>
</comment>
<feature type="transmembrane region" description="Helical" evidence="1">
    <location>
        <begin position="1018"/>
        <end position="1041"/>
    </location>
</feature>
<keyword evidence="1" id="KW-0812">Transmembrane</keyword>
<sequence length="1043" mass="117443">MFYNLDSFLIYSWFSLGIAGTNKLPEVIAPTAVPISFSGTKILVALLAGTLMAIAFHLLLTNLSVAVGISTYGRNPYSDDDDDSESFGKQVREVEAKVGSWAIVTASIALFAATFLAVKLSLIANTTLGVISGVVIWSTYFFLIIWLGSSALGSFLGSIISTVSSGLQALTGTATSAIGAATTRSQMVSTAEDITAAVRRELTAGFDQDAIKNTLQSSLSALQLPPLNLNEIRSQFDKILADVDWQSLGDSDLLQNVNRQTFVDLISDRTNLSPANINQIADQLQAAWQQVSHRRNPTEQVINLLQSATPEELKSEDLGERLQQLVTSRKNGNGRNGMMQQAVKYGISAAVPAVLDRVDVSDIDVDRITNQLQQLRDKVQDIDVERITKQLQQIREKTTEQISHRFSPPSDNTIKTDVEDYIRNSFPWHFNRLTIRNEFPDVIYDPQADPTNIRQQIEQLNSNDFTNWLTQRGDLTEAKVKEIAQDMESIRQQVLETVQQSEKVEKGREIRSRIENYLRATGKPELNSEAINRDFGNLLTEAGQEFADINTRLQEFDREAFVQVLLQRQDFSEAEANNIVSQLEGIRDNFLNQARETQEQATTKANELWQKVEEYLRHTKKEELNPDAIKRDLRVLLEDPQVGINLVRSRLSQFDRDTLVQLLNQRQDLSEAQINQIIDQVEAVRDSVLQAPQAVVDQTKAQYEKTTTAIANYLRNTNLEELDPEGIRQDLATLLTDPKEGAVALRHRLSQIDRETLVKILSQQQNLSEDQVNGIIDQLQDAIRDIIRAPRRFAKRATQRVVDFEAGLEDYLRQTNKEELNPEGIKSDLQLLLRDPRLGIGSLGDRVSKFDHATIVALLSQREDISEEEANRIADQIESVRNTITEQVQQIQHQLQSAIDQVFDKIRNYLNSLDRPELNYEGIRQDFAKLFDDPQAGFEALRDRLSQFDRDTLVAVLSSREDISREDVNRIIDQIEAARDSVLHRAGRIQQEAQKRIKAVRQQARQQVEETRKTVASAAWWLFGTAFSSLVASAIAGALAVMN</sequence>
<evidence type="ECO:0000313" key="3">
    <source>
        <dbReference type="Proteomes" id="UP000570851"/>
    </source>
</evidence>
<evidence type="ECO:0000313" key="2">
    <source>
        <dbReference type="EMBL" id="MBC1303390.1"/>
    </source>
</evidence>
<name>A0ABR6SAG9_ANAVA</name>
<gene>
    <name evidence="2" type="ORF">GNE12_15870</name>
</gene>
<proteinExistence type="predicted"/>
<organism evidence="2 3">
    <name type="scientific">Trichormus variabilis N2B</name>
    <dbReference type="NCBI Taxonomy" id="2681315"/>
    <lineage>
        <taxon>Bacteria</taxon>
        <taxon>Bacillati</taxon>
        <taxon>Cyanobacteriota</taxon>
        <taxon>Cyanophyceae</taxon>
        <taxon>Nostocales</taxon>
        <taxon>Nostocaceae</taxon>
        <taxon>Trichormus</taxon>
    </lineage>
</organism>
<dbReference type="EMBL" id="JACKZP010000060">
    <property type="protein sequence ID" value="MBC1303390.1"/>
    <property type="molecule type" value="Genomic_DNA"/>
</dbReference>
<reference evidence="2 3" key="1">
    <citation type="submission" date="2019-11" db="EMBL/GenBank/DDBJ databases">
        <title>Comparison of genomes from free-living endosymbiotic cyanobacteria isolated from Azolla.</title>
        <authorList>
            <person name="Thiel T."/>
            <person name="Pratte B."/>
        </authorList>
    </citation>
    <scope>NUCLEOTIDE SEQUENCE [LARGE SCALE GENOMIC DNA]</scope>
    <source>
        <strain evidence="2 3">N2B</strain>
    </source>
</reference>
<dbReference type="GeneID" id="58723252"/>
<accession>A0ABR6SAG9</accession>
<keyword evidence="1" id="KW-0472">Membrane</keyword>